<protein>
    <submittedName>
        <fullName evidence="7">Branched-chain amino acid transport system ATP-binding protein</fullName>
    </submittedName>
</protein>
<name>A0AAE3VKX3_9HYPH</name>
<comment type="similarity">
    <text evidence="1">Belongs to the ABC transporter superfamily.</text>
</comment>
<feature type="domain" description="ABC transporter" evidence="6">
    <location>
        <begin position="2"/>
        <end position="223"/>
    </location>
</feature>
<dbReference type="GO" id="GO:0015658">
    <property type="term" value="F:branched-chain amino acid transmembrane transporter activity"/>
    <property type="evidence" value="ECO:0007669"/>
    <property type="project" value="TreeGrafter"/>
</dbReference>
<evidence type="ECO:0000313" key="8">
    <source>
        <dbReference type="Proteomes" id="UP001229244"/>
    </source>
</evidence>
<organism evidence="7 8">
    <name type="scientific">Amorphus orientalis</name>
    <dbReference type="NCBI Taxonomy" id="649198"/>
    <lineage>
        <taxon>Bacteria</taxon>
        <taxon>Pseudomonadati</taxon>
        <taxon>Pseudomonadota</taxon>
        <taxon>Alphaproteobacteria</taxon>
        <taxon>Hyphomicrobiales</taxon>
        <taxon>Amorphaceae</taxon>
        <taxon>Amorphus</taxon>
    </lineage>
</organism>
<sequence>MLSVENIRVAVAGNTVLRDISFTLPNGETTVLIGRNGAGKTTTLRAIMGLLPLAAGRILVNDRDLDGVATYERPALGLGYAPEDRRMIPSFSVRENLLLPTVALRFPETLKTERLRAVYDLMPELEELQNRSGGTLSGGQGKMVALGRALMVATDVLLLDEPFQGLAPVLAQSYARTLKKVRDQRPDLAVLVTESSPQLLGEVTDRALKIERGEISETTLAEAGH</sequence>
<evidence type="ECO:0000313" key="7">
    <source>
        <dbReference type="EMBL" id="MDQ0314379.1"/>
    </source>
</evidence>
<proteinExistence type="inferred from homology"/>
<dbReference type="SUPFAM" id="SSF52540">
    <property type="entry name" value="P-loop containing nucleoside triphosphate hydrolases"/>
    <property type="match status" value="1"/>
</dbReference>
<dbReference type="GO" id="GO:0015807">
    <property type="term" value="P:L-amino acid transport"/>
    <property type="evidence" value="ECO:0007669"/>
    <property type="project" value="TreeGrafter"/>
</dbReference>
<keyword evidence="2" id="KW-0813">Transport</keyword>
<dbReference type="Pfam" id="PF00005">
    <property type="entry name" value="ABC_tran"/>
    <property type="match status" value="1"/>
</dbReference>
<dbReference type="PANTHER" id="PTHR43820:SF4">
    <property type="entry name" value="HIGH-AFFINITY BRANCHED-CHAIN AMINO ACID TRANSPORT ATP-BINDING PROTEIN LIVF"/>
    <property type="match status" value="1"/>
</dbReference>
<evidence type="ECO:0000259" key="6">
    <source>
        <dbReference type="PROSITE" id="PS50893"/>
    </source>
</evidence>
<evidence type="ECO:0000256" key="3">
    <source>
        <dbReference type="ARBA" id="ARBA00022741"/>
    </source>
</evidence>
<keyword evidence="5" id="KW-0029">Amino-acid transport</keyword>
<keyword evidence="8" id="KW-1185">Reference proteome</keyword>
<evidence type="ECO:0000256" key="5">
    <source>
        <dbReference type="ARBA" id="ARBA00022970"/>
    </source>
</evidence>
<dbReference type="AlphaFoldDB" id="A0AAE3VKX3"/>
<comment type="caution">
    <text evidence="7">The sequence shown here is derived from an EMBL/GenBank/DDBJ whole genome shotgun (WGS) entry which is preliminary data.</text>
</comment>
<keyword evidence="3" id="KW-0547">Nucleotide-binding</keyword>
<gene>
    <name evidence="7" type="ORF">J2S73_000816</name>
</gene>
<evidence type="ECO:0000256" key="4">
    <source>
        <dbReference type="ARBA" id="ARBA00022840"/>
    </source>
</evidence>
<reference evidence="7" key="1">
    <citation type="submission" date="2023-07" db="EMBL/GenBank/DDBJ databases">
        <title>Genomic Encyclopedia of Type Strains, Phase IV (KMG-IV): sequencing the most valuable type-strain genomes for metagenomic binning, comparative biology and taxonomic classification.</title>
        <authorList>
            <person name="Goeker M."/>
        </authorList>
    </citation>
    <scope>NUCLEOTIDE SEQUENCE</scope>
    <source>
        <strain evidence="7">DSM 21202</strain>
    </source>
</reference>
<keyword evidence="4 7" id="KW-0067">ATP-binding</keyword>
<dbReference type="GO" id="GO:0005524">
    <property type="term" value="F:ATP binding"/>
    <property type="evidence" value="ECO:0007669"/>
    <property type="project" value="UniProtKB-KW"/>
</dbReference>
<dbReference type="InterPro" id="IPR003439">
    <property type="entry name" value="ABC_transporter-like_ATP-bd"/>
</dbReference>
<dbReference type="Gene3D" id="3.40.50.300">
    <property type="entry name" value="P-loop containing nucleotide triphosphate hydrolases"/>
    <property type="match status" value="1"/>
</dbReference>
<dbReference type="GO" id="GO:0016887">
    <property type="term" value="F:ATP hydrolysis activity"/>
    <property type="evidence" value="ECO:0007669"/>
    <property type="project" value="InterPro"/>
</dbReference>
<evidence type="ECO:0000256" key="2">
    <source>
        <dbReference type="ARBA" id="ARBA00022448"/>
    </source>
</evidence>
<dbReference type="PANTHER" id="PTHR43820">
    <property type="entry name" value="HIGH-AFFINITY BRANCHED-CHAIN AMINO ACID TRANSPORT ATP-BINDING PROTEIN LIVF"/>
    <property type="match status" value="1"/>
</dbReference>
<accession>A0AAE3VKX3</accession>
<dbReference type="InterPro" id="IPR052156">
    <property type="entry name" value="BCAA_Transport_ATP-bd_LivF"/>
</dbReference>
<dbReference type="Proteomes" id="UP001229244">
    <property type="component" value="Unassembled WGS sequence"/>
</dbReference>
<dbReference type="InterPro" id="IPR003593">
    <property type="entry name" value="AAA+_ATPase"/>
</dbReference>
<dbReference type="InterPro" id="IPR027417">
    <property type="entry name" value="P-loop_NTPase"/>
</dbReference>
<dbReference type="SMART" id="SM00382">
    <property type="entry name" value="AAA"/>
    <property type="match status" value="1"/>
</dbReference>
<evidence type="ECO:0000256" key="1">
    <source>
        <dbReference type="ARBA" id="ARBA00005417"/>
    </source>
</evidence>
<dbReference type="RefSeq" id="WP_306884152.1">
    <property type="nucleotide sequence ID" value="NZ_JAUSUL010000001.1"/>
</dbReference>
<dbReference type="PROSITE" id="PS50893">
    <property type="entry name" value="ABC_TRANSPORTER_2"/>
    <property type="match status" value="1"/>
</dbReference>
<dbReference type="EMBL" id="JAUSUL010000001">
    <property type="protein sequence ID" value="MDQ0314379.1"/>
    <property type="molecule type" value="Genomic_DNA"/>
</dbReference>